<evidence type="ECO:0000256" key="9">
    <source>
        <dbReference type="ARBA" id="ARBA00023303"/>
    </source>
</evidence>
<dbReference type="Gene3D" id="1.10.287.630">
    <property type="entry name" value="Helix hairpin bin"/>
    <property type="match status" value="3"/>
</dbReference>
<keyword evidence="3 10" id="KW-0812">Transmembrane</keyword>
<proteinExistence type="inferred from homology"/>
<evidence type="ECO:0000256" key="8">
    <source>
        <dbReference type="ARBA" id="ARBA00023286"/>
    </source>
</evidence>
<feature type="transmembrane region" description="Helical" evidence="11">
    <location>
        <begin position="1165"/>
        <end position="1186"/>
    </location>
</feature>
<gene>
    <name evidence="13" type="ORF">AALO_G00032010</name>
</gene>
<keyword evidence="4" id="KW-0630">Potassium</keyword>
<feature type="transmembrane region" description="Helical" evidence="11">
    <location>
        <begin position="1033"/>
        <end position="1054"/>
    </location>
</feature>
<evidence type="ECO:0000256" key="4">
    <source>
        <dbReference type="ARBA" id="ARBA00022958"/>
    </source>
</evidence>
<keyword evidence="14" id="KW-1185">Reference proteome</keyword>
<comment type="similarity">
    <text evidence="10">Belongs to the two pore domain potassium channel (TC 1.A.1.8) family.</text>
</comment>
<feature type="transmembrane region" description="Helical" evidence="11">
    <location>
        <begin position="611"/>
        <end position="636"/>
    </location>
</feature>
<dbReference type="CDD" id="cd00038">
    <property type="entry name" value="CAP_ED"/>
    <property type="match status" value="2"/>
</dbReference>
<keyword evidence="7 11" id="KW-0472">Membrane</keyword>
<dbReference type="SUPFAM" id="SSF51206">
    <property type="entry name" value="cAMP-binding domain-like"/>
    <property type="match status" value="3"/>
</dbReference>
<feature type="transmembrane region" description="Helical" evidence="11">
    <location>
        <begin position="582"/>
        <end position="599"/>
    </location>
</feature>
<sequence>MITVYWATTTMTNVGYGDIVPSTMTEKMVAAMVGLIGLFIFNYIVSQIYATLSSKNAARVTFQNLLSSVTLFMEHQNLSLSLQKRVRDYMSLLWSSYQGEAYPGGPYLMHDLPTELQQIVLMKERGQLLSKIPFFEQAGPAFIRDIASVSVMYFFPRGEIIQYSDTITRELFCVHRGICQILTDDLSDIVALYGEGMCFGEVGFMFGKQAVVTVRAKTHCEILSIDFEKMKPVLERYPAMKRQIEMLQNKTDYYNQIVDAVEGMMRSKHRPIEEDVTQIRRKDAAFAYEGRRYAKKSKCYVEDFGNFPIYAGTEEETIEERLLKLSKTRMIPRKPRTYLEHMKEFFFRTFPSFILMRNAILPSNTTYIRWEFFRICVAIAISTFSLLLFSFLHKERWMWIILYNLEGFCWIDIYIRMHVAFYKDNCLQVETLETAKHYLKTSFLLDFISCFPWEIIGLMYFNINTIALWDTRPEILHIFAYLRVPHILQLYRVPLAFSFYQSEITTEKTAVTFLKFFLYTAMFLHFCTCIVFAIVCPPADLTGDPTIYLLPLGKHNCSRLSWVNHLDYSFDVVYENVTFTQLYAISLYYATTTLCGIGYGDIHPYLTSMRIAMIFIMVAGALYIGFLSGTVTSILANADAPRAAFTDKEDIIKLFLKSQKVTGQLYDSILSFYTFRWIRTKGVNQDVVFEYLPSSLLGDVSTIIYADVIAKAFGLKVKRKQRQELVTQHLSPLERKLSGKLGQPFFQEVLKKESVEQLETDAGFIRLLARQIRPCHYRAGDIICKRNEYGAEMYFIDKGEVDVLSIDESSVMITLKAGQHFGEGSLLFSEPRATTIRAGSNCDLFTLSKTSLDEAIIYYPKIYKEIKKAAERKQVELIQNSISSKKKKMGKDKEFSSDDTGYIKFYKDIMEEDHKKNYNKPTYRGCFLLDSFSNFWMHLLKFHNSTMDPVNPIRIIYQYTSCLFIVIFFWSITFMPITFNLSQNLFTMAMVIEYILLIEILFKFHVAYYDEEGTYISGYKSASRNYLFGKMGYFFDIVASFPSGLIVLSLIGTIHAETYFAFIVKIRLLHLPKILSALIFMREEEKSISTNLLVIRIIKYLVQGVLFVHITALICVLYAENTDRFRGDIEASYFVKKYMYGAYWTLATYTTTGFGDFRPRNFGEMLFTIFLMIIAKMHVIYNMGVLSSSQTNKQSLQVAFEEKLQAVTAYMIDTNIPSNLYNRVTHFYNYIWTRTKGIRSEVLFQDIPHCMKTDIFSRICIHLLKKQQLFAHLSETFLHHLVSKMYLISYTAETLKELGLLRLQQHRLACYSSPGKKAPEAVCEEAEEGQAPRRPGQASCQPNSPQPYHPFSWQMYDHWTTKWITYDC</sequence>
<evidence type="ECO:0000313" key="13">
    <source>
        <dbReference type="EMBL" id="KAG5284925.1"/>
    </source>
</evidence>
<evidence type="ECO:0000256" key="2">
    <source>
        <dbReference type="ARBA" id="ARBA00022448"/>
    </source>
</evidence>
<reference evidence="13" key="1">
    <citation type="submission" date="2020-10" db="EMBL/GenBank/DDBJ databases">
        <title>Chromosome-scale genome assembly of the Allis shad, Alosa alosa.</title>
        <authorList>
            <person name="Margot Z."/>
            <person name="Christophe K."/>
            <person name="Cabau C."/>
            <person name="Louis A."/>
            <person name="Berthelot C."/>
            <person name="Parey E."/>
            <person name="Roest Crollius H."/>
            <person name="Montfort J."/>
            <person name="Robinson-Rechavi M."/>
            <person name="Bucao C."/>
            <person name="Bouchez O."/>
            <person name="Gislard M."/>
            <person name="Lluch J."/>
            <person name="Milhes M."/>
            <person name="Lampietro C."/>
            <person name="Lopez Roques C."/>
            <person name="Donnadieu C."/>
            <person name="Braasch I."/>
            <person name="Desvignes T."/>
            <person name="Postlethwait J."/>
            <person name="Bobe J."/>
            <person name="Guiguen Y."/>
        </authorList>
    </citation>
    <scope>NUCLEOTIDE SEQUENCE</scope>
    <source>
        <strain evidence="13">M-15738</strain>
        <tissue evidence="13">Blood</tissue>
    </source>
</reference>
<feature type="transmembrane region" description="Helical" evidence="11">
    <location>
        <begin position="516"/>
        <end position="535"/>
    </location>
</feature>
<dbReference type="Pfam" id="PF00027">
    <property type="entry name" value="cNMP_binding"/>
    <property type="match status" value="2"/>
</dbReference>
<evidence type="ECO:0000313" key="14">
    <source>
        <dbReference type="Proteomes" id="UP000823561"/>
    </source>
</evidence>
<evidence type="ECO:0000256" key="10">
    <source>
        <dbReference type="RuleBase" id="RU003857"/>
    </source>
</evidence>
<dbReference type="Pfam" id="PF07885">
    <property type="entry name" value="Ion_trans_2"/>
    <property type="match status" value="2"/>
</dbReference>
<dbReference type="InterPro" id="IPR013099">
    <property type="entry name" value="K_chnl_dom"/>
</dbReference>
<feature type="transmembrane region" description="Helical" evidence="11">
    <location>
        <begin position="443"/>
        <end position="463"/>
    </location>
</feature>
<name>A0AAV6HCD8_9TELE</name>
<feature type="transmembrane region" description="Helical" evidence="11">
    <location>
        <begin position="1100"/>
        <end position="1119"/>
    </location>
</feature>
<keyword evidence="5 11" id="KW-1133">Transmembrane helix</keyword>
<protein>
    <recommendedName>
        <fullName evidence="12">Cyclic nucleotide-binding domain-containing protein</fullName>
    </recommendedName>
</protein>
<dbReference type="InterPro" id="IPR014710">
    <property type="entry name" value="RmlC-like_jellyroll"/>
</dbReference>
<dbReference type="GO" id="GO:0016020">
    <property type="term" value="C:membrane"/>
    <property type="evidence" value="ECO:0007669"/>
    <property type="project" value="UniProtKB-SubCell"/>
</dbReference>
<dbReference type="EMBL" id="JADWDJ010000002">
    <property type="protein sequence ID" value="KAG5284925.1"/>
    <property type="molecule type" value="Genomic_DNA"/>
</dbReference>
<feature type="domain" description="Cyclic nucleotide-binding" evidence="12">
    <location>
        <begin position="134"/>
        <end position="243"/>
    </location>
</feature>
<evidence type="ECO:0000256" key="6">
    <source>
        <dbReference type="ARBA" id="ARBA00023065"/>
    </source>
</evidence>
<dbReference type="PROSITE" id="PS50042">
    <property type="entry name" value="CNMP_BINDING_3"/>
    <property type="match status" value="2"/>
</dbReference>
<keyword evidence="8" id="KW-1071">Ligand-gated ion channel</keyword>
<evidence type="ECO:0000256" key="11">
    <source>
        <dbReference type="SAM" id="Phobius"/>
    </source>
</evidence>
<comment type="subcellular location">
    <subcellularLocation>
        <location evidence="1">Membrane</location>
        <topology evidence="1">Multi-pass membrane protein</topology>
    </subcellularLocation>
</comment>
<evidence type="ECO:0000256" key="5">
    <source>
        <dbReference type="ARBA" id="ARBA00022989"/>
    </source>
</evidence>
<dbReference type="GO" id="GO:0044877">
    <property type="term" value="F:protein-containing complex binding"/>
    <property type="evidence" value="ECO:0007669"/>
    <property type="project" value="TreeGrafter"/>
</dbReference>
<feature type="transmembrane region" description="Helical" evidence="11">
    <location>
        <begin position="691"/>
        <end position="713"/>
    </location>
</feature>
<keyword evidence="6 10" id="KW-0406">Ion transport</keyword>
<keyword evidence="2 10" id="KW-0813">Transport</keyword>
<keyword evidence="9 10" id="KW-0407">Ion channel</keyword>
<dbReference type="SMART" id="SM00100">
    <property type="entry name" value="cNMP"/>
    <property type="match status" value="2"/>
</dbReference>
<dbReference type="InterPro" id="IPR000595">
    <property type="entry name" value="cNMP-bd_dom"/>
</dbReference>
<dbReference type="PANTHER" id="PTHR45638">
    <property type="entry name" value="CYCLIC NUCLEOTIDE-GATED CATION CHANNEL SUBUNIT A"/>
    <property type="match status" value="1"/>
</dbReference>
<dbReference type="Proteomes" id="UP000823561">
    <property type="component" value="Chromosome 2"/>
</dbReference>
<evidence type="ECO:0000256" key="7">
    <source>
        <dbReference type="ARBA" id="ARBA00023136"/>
    </source>
</evidence>
<dbReference type="PANTHER" id="PTHR45638:SF19">
    <property type="entry name" value="CYCLIC NUCLEOTIDE-BINDING DOMAIN-CONTAINING PROTEIN"/>
    <property type="match status" value="1"/>
</dbReference>
<dbReference type="InterPro" id="IPR003280">
    <property type="entry name" value="2pore_dom_K_chnl"/>
</dbReference>
<accession>A0AAV6HCD8</accession>
<dbReference type="InterPro" id="IPR018490">
    <property type="entry name" value="cNMP-bd_dom_sf"/>
</dbReference>
<dbReference type="Pfam" id="PF00520">
    <property type="entry name" value="Ion_trans"/>
    <property type="match status" value="1"/>
</dbReference>
<evidence type="ECO:0000259" key="12">
    <source>
        <dbReference type="PROSITE" id="PS50042"/>
    </source>
</evidence>
<feature type="transmembrane region" description="Helical" evidence="11">
    <location>
        <begin position="397"/>
        <end position="415"/>
    </location>
</feature>
<feature type="transmembrane region" description="Helical" evidence="11">
    <location>
        <begin position="985"/>
        <end position="1002"/>
    </location>
</feature>
<dbReference type="InterPro" id="IPR050866">
    <property type="entry name" value="CNG_cation_channel"/>
</dbReference>
<dbReference type="InterPro" id="IPR005821">
    <property type="entry name" value="Ion_trans_dom"/>
</dbReference>
<dbReference type="PRINTS" id="PR01333">
    <property type="entry name" value="2POREKCHANEL"/>
</dbReference>
<evidence type="ECO:0000256" key="1">
    <source>
        <dbReference type="ARBA" id="ARBA00004141"/>
    </source>
</evidence>
<dbReference type="Gene3D" id="1.10.287.70">
    <property type="match status" value="3"/>
</dbReference>
<dbReference type="SUPFAM" id="SSF81324">
    <property type="entry name" value="Voltage-gated potassium channels"/>
    <property type="match status" value="3"/>
</dbReference>
<dbReference type="GO" id="GO:0005221">
    <property type="term" value="F:intracellularly cyclic nucleotide-activated monoatomic cation channel activity"/>
    <property type="evidence" value="ECO:0007669"/>
    <property type="project" value="InterPro"/>
</dbReference>
<feature type="transmembrane region" description="Helical" evidence="11">
    <location>
        <begin position="28"/>
        <end position="45"/>
    </location>
</feature>
<dbReference type="Gene3D" id="2.60.120.10">
    <property type="entry name" value="Jelly Rolls"/>
    <property type="match status" value="2"/>
</dbReference>
<evidence type="ECO:0000256" key="3">
    <source>
        <dbReference type="ARBA" id="ARBA00022692"/>
    </source>
</evidence>
<comment type="caution">
    <text evidence="13">The sequence shown here is derived from an EMBL/GenBank/DDBJ whole genome shotgun (WGS) entry which is preliminary data.</text>
</comment>
<feature type="transmembrane region" description="Helical" evidence="11">
    <location>
        <begin position="372"/>
        <end position="391"/>
    </location>
</feature>
<dbReference type="GO" id="GO:0005249">
    <property type="term" value="F:voltage-gated potassium channel activity"/>
    <property type="evidence" value="ECO:0007669"/>
    <property type="project" value="TreeGrafter"/>
</dbReference>
<organism evidence="13 14">
    <name type="scientific">Alosa alosa</name>
    <name type="common">allis shad</name>
    <dbReference type="NCBI Taxonomy" id="278164"/>
    <lineage>
        <taxon>Eukaryota</taxon>
        <taxon>Metazoa</taxon>
        <taxon>Chordata</taxon>
        <taxon>Craniata</taxon>
        <taxon>Vertebrata</taxon>
        <taxon>Euteleostomi</taxon>
        <taxon>Actinopterygii</taxon>
        <taxon>Neopterygii</taxon>
        <taxon>Teleostei</taxon>
        <taxon>Clupei</taxon>
        <taxon>Clupeiformes</taxon>
        <taxon>Clupeoidei</taxon>
        <taxon>Clupeidae</taxon>
        <taxon>Alosa</taxon>
    </lineage>
</organism>
<feature type="transmembrane region" description="Helical" evidence="11">
    <location>
        <begin position="956"/>
        <end position="979"/>
    </location>
</feature>
<feature type="domain" description="Cyclic nucleotide-binding" evidence="12">
    <location>
        <begin position="768"/>
        <end position="873"/>
    </location>
</feature>